<proteinExistence type="predicted"/>
<dbReference type="AlphaFoldDB" id="A0AA35ZFY7"/>
<name>A0AA35ZFY7_LACSI</name>
<sequence>MFFSLNMLVRVVLLDKILDEVPMLVEFMLSKVIEEFENHITSQVELDFRVAFYQESGLILNLRDMMIGLIHEGFQSFFRQLNNELLKQEDITFREKVVESCDDDGCYVVNMDEVDLSIENYEELFGAGHNDLEHAFAKDGIDCLFGGAESNCHGSYDANESSTRHGNQVQPACNNAALADSLISCKTKPNPCYERQHSHISFSSLPRESDARSGKVGREY</sequence>
<dbReference type="EMBL" id="OX465082">
    <property type="protein sequence ID" value="CAI9290977.1"/>
    <property type="molecule type" value="Genomic_DNA"/>
</dbReference>
<reference evidence="1" key="1">
    <citation type="submission" date="2023-04" db="EMBL/GenBank/DDBJ databases">
        <authorList>
            <person name="Vijverberg K."/>
            <person name="Xiong W."/>
            <person name="Schranz E."/>
        </authorList>
    </citation>
    <scope>NUCLEOTIDE SEQUENCE</scope>
</reference>
<keyword evidence="2" id="KW-1185">Reference proteome</keyword>
<gene>
    <name evidence="1" type="ORF">LSALG_LOCUS30143</name>
</gene>
<accession>A0AA35ZFY7</accession>
<dbReference type="Proteomes" id="UP001177003">
    <property type="component" value="Chromosome 6"/>
</dbReference>
<evidence type="ECO:0000313" key="2">
    <source>
        <dbReference type="Proteomes" id="UP001177003"/>
    </source>
</evidence>
<evidence type="ECO:0000313" key="1">
    <source>
        <dbReference type="EMBL" id="CAI9290977.1"/>
    </source>
</evidence>
<organism evidence="1 2">
    <name type="scientific">Lactuca saligna</name>
    <name type="common">Willowleaf lettuce</name>
    <dbReference type="NCBI Taxonomy" id="75948"/>
    <lineage>
        <taxon>Eukaryota</taxon>
        <taxon>Viridiplantae</taxon>
        <taxon>Streptophyta</taxon>
        <taxon>Embryophyta</taxon>
        <taxon>Tracheophyta</taxon>
        <taxon>Spermatophyta</taxon>
        <taxon>Magnoliopsida</taxon>
        <taxon>eudicotyledons</taxon>
        <taxon>Gunneridae</taxon>
        <taxon>Pentapetalae</taxon>
        <taxon>asterids</taxon>
        <taxon>campanulids</taxon>
        <taxon>Asterales</taxon>
        <taxon>Asteraceae</taxon>
        <taxon>Cichorioideae</taxon>
        <taxon>Cichorieae</taxon>
        <taxon>Lactucinae</taxon>
        <taxon>Lactuca</taxon>
    </lineage>
</organism>
<protein>
    <submittedName>
        <fullName evidence="1">Uncharacterized protein</fullName>
    </submittedName>
</protein>